<dbReference type="RefSeq" id="WP_187708908.1">
    <property type="nucleotide sequence ID" value="NZ_CP060782.1"/>
</dbReference>
<accession>A0ABX6T859</accession>
<dbReference type="InterPro" id="IPR050330">
    <property type="entry name" value="Bact_OuterMem_StrucFunc"/>
</dbReference>
<comment type="subcellular location">
    <subcellularLocation>
        <location evidence="1">Cell outer membrane</location>
    </subcellularLocation>
</comment>
<organism evidence="7 8">
    <name type="scientific">Sphingomonas sediminicola</name>
    <dbReference type="NCBI Taxonomy" id="386874"/>
    <lineage>
        <taxon>Bacteria</taxon>
        <taxon>Pseudomonadati</taxon>
        <taxon>Pseudomonadota</taxon>
        <taxon>Alphaproteobacteria</taxon>
        <taxon>Sphingomonadales</taxon>
        <taxon>Sphingomonadaceae</taxon>
        <taxon>Sphingomonas</taxon>
    </lineage>
</organism>
<evidence type="ECO:0000256" key="4">
    <source>
        <dbReference type="PROSITE-ProRule" id="PRU00473"/>
    </source>
</evidence>
<evidence type="ECO:0000256" key="1">
    <source>
        <dbReference type="ARBA" id="ARBA00004442"/>
    </source>
</evidence>
<dbReference type="Gene3D" id="3.30.1330.60">
    <property type="entry name" value="OmpA-like domain"/>
    <property type="match status" value="1"/>
</dbReference>
<dbReference type="PRINTS" id="PR01021">
    <property type="entry name" value="OMPADOMAIN"/>
</dbReference>
<keyword evidence="3" id="KW-0998">Cell outer membrane</keyword>
<dbReference type="PANTHER" id="PTHR30329">
    <property type="entry name" value="STATOR ELEMENT OF FLAGELLAR MOTOR COMPLEX"/>
    <property type="match status" value="1"/>
</dbReference>
<evidence type="ECO:0000256" key="3">
    <source>
        <dbReference type="ARBA" id="ARBA00023237"/>
    </source>
</evidence>
<dbReference type="EMBL" id="CP060782">
    <property type="protein sequence ID" value="QNP45955.1"/>
    <property type="molecule type" value="Genomic_DNA"/>
</dbReference>
<dbReference type="InterPro" id="IPR006665">
    <property type="entry name" value="OmpA-like"/>
</dbReference>
<gene>
    <name evidence="7" type="ORF">H9L14_01260</name>
</gene>
<evidence type="ECO:0000313" key="8">
    <source>
        <dbReference type="Proteomes" id="UP000516105"/>
    </source>
</evidence>
<evidence type="ECO:0000259" key="6">
    <source>
        <dbReference type="PROSITE" id="PS51123"/>
    </source>
</evidence>
<dbReference type="InterPro" id="IPR036737">
    <property type="entry name" value="OmpA-like_sf"/>
</dbReference>
<dbReference type="InterPro" id="IPR006664">
    <property type="entry name" value="OMP_bac"/>
</dbReference>
<evidence type="ECO:0000256" key="2">
    <source>
        <dbReference type="ARBA" id="ARBA00023136"/>
    </source>
</evidence>
<dbReference type="PANTHER" id="PTHR30329:SF21">
    <property type="entry name" value="LIPOPROTEIN YIAD-RELATED"/>
    <property type="match status" value="1"/>
</dbReference>
<dbReference type="Pfam" id="PF00691">
    <property type="entry name" value="OmpA"/>
    <property type="match status" value="1"/>
</dbReference>
<dbReference type="Proteomes" id="UP000516105">
    <property type="component" value="Chromosome"/>
</dbReference>
<sequence>MIMRALLLASAFVGTSASAQGYQPYPYSPAPAPGYPQPGYPQPAPGYPGVQAPVLAVPVLEQDLKLKAGSNTVRFGRDSYVLTPQSQATLTAQAQWLIMHPYVNASIEGHADVRQTRDYALALGERRAAAVRNYLIASGVPPSSFKLSAGPGTSDQRCGP</sequence>
<name>A0ABX6T859_9SPHN</name>
<evidence type="ECO:0000256" key="5">
    <source>
        <dbReference type="SAM" id="SignalP"/>
    </source>
</evidence>
<protein>
    <submittedName>
        <fullName evidence="7">OmpA family protein</fullName>
    </submittedName>
</protein>
<dbReference type="CDD" id="cd07185">
    <property type="entry name" value="OmpA_C-like"/>
    <property type="match status" value="1"/>
</dbReference>
<keyword evidence="2 4" id="KW-0472">Membrane</keyword>
<reference evidence="7 8" key="1">
    <citation type="submission" date="2020-08" db="EMBL/GenBank/DDBJ databases">
        <title>Genome sequence of Sphingomonas sediminicola KACC 15039T.</title>
        <authorList>
            <person name="Hyun D.-W."/>
            <person name="Bae J.-W."/>
        </authorList>
    </citation>
    <scope>NUCLEOTIDE SEQUENCE [LARGE SCALE GENOMIC DNA]</scope>
    <source>
        <strain evidence="7 8">KACC 15039</strain>
    </source>
</reference>
<dbReference type="SUPFAM" id="SSF103088">
    <property type="entry name" value="OmpA-like"/>
    <property type="match status" value="1"/>
</dbReference>
<evidence type="ECO:0000313" key="7">
    <source>
        <dbReference type="EMBL" id="QNP45955.1"/>
    </source>
</evidence>
<proteinExistence type="predicted"/>
<keyword evidence="8" id="KW-1185">Reference proteome</keyword>
<keyword evidence="5" id="KW-0732">Signal</keyword>
<feature type="domain" description="OmpA-like" evidence="6">
    <location>
        <begin position="62"/>
        <end position="160"/>
    </location>
</feature>
<dbReference type="PROSITE" id="PS51123">
    <property type="entry name" value="OMPA_2"/>
    <property type="match status" value="1"/>
</dbReference>
<feature type="chain" id="PRO_5045108254" evidence="5">
    <location>
        <begin position="20"/>
        <end position="160"/>
    </location>
</feature>
<feature type="signal peptide" evidence="5">
    <location>
        <begin position="1"/>
        <end position="19"/>
    </location>
</feature>